<feature type="region of interest" description="Disordered" evidence="1">
    <location>
        <begin position="60"/>
        <end position="79"/>
    </location>
</feature>
<gene>
    <name evidence="2" type="ORF">D9611_011099</name>
</gene>
<dbReference type="Proteomes" id="UP000541558">
    <property type="component" value="Unassembled WGS sequence"/>
</dbReference>
<dbReference type="AlphaFoldDB" id="A0A8H5BBU6"/>
<evidence type="ECO:0000256" key="1">
    <source>
        <dbReference type="SAM" id="MobiDB-lite"/>
    </source>
</evidence>
<dbReference type="OrthoDB" id="10549956at2759"/>
<comment type="caution">
    <text evidence="2">The sequence shown here is derived from an EMBL/GenBank/DDBJ whole genome shotgun (WGS) entry which is preliminary data.</text>
</comment>
<dbReference type="EMBL" id="JAACJK010000172">
    <property type="protein sequence ID" value="KAF5320011.1"/>
    <property type="molecule type" value="Genomic_DNA"/>
</dbReference>
<accession>A0A8H5BBU6</accession>
<sequence length="79" mass="8993">MVRRRWERSAGSSIATVFARAGIDKVDRRRVQTKIIWYRFRVDAQRPAVGRAYTARPGDHFAKGFSSPAERSTGGPMRI</sequence>
<evidence type="ECO:0000313" key="2">
    <source>
        <dbReference type="EMBL" id="KAF5320011.1"/>
    </source>
</evidence>
<protein>
    <submittedName>
        <fullName evidence="2">Uncharacterized protein</fullName>
    </submittedName>
</protein>
<keyword evidence="3" id="KW-1185">Reference proteome</keyword>
<evidence type="ECO:0000313" key="3">
    <source>
        <dbReference type="Proteomes" id="UP000541558"/>
    </source>
</evidence>
<proteinExistence type="predicted"/>
<name>A0A8H5BBU6_9AGAR</name>
<reference evidence="2 3" key="1">
    <citation type="journal article" date="2020" name="ISME J.">
        <title>Uncovering the hidden diversity of litter-decomposition mechanisms in mushroom-forming fungi.</title>
        <authorList>
            <person name="Floudas D."/>
            <person name="Bentzer J."/>
            <person name="Ahren D."/>
            <person name="Johansson T."/>
            <person name="Persson P."/>
            <person name="Tunlid A."/>
        </authorList>
    </citation>
    <scope>NUCLEOTIDE SEQUENCE [LARGE SCALE GENOMIC DNA]</scope>
    <source>
        <strain evidence="2 3">CBS 175.51</strain>
    </source>
</reference>
<organism evidence="2 3">
    <name type="scientific">Ephemerocybe angulata</name>
    <dbReference type="NCBI Taxonomy" id="980116"/>
    <lineage>
        <taxon>Eukaryota</taxon>
        <taxon>Fungi</taxon>
        <taxon>Dikarya</taxon>
        <taxon>Basidiomycota</taxon>
        <taxon>Agaricomycotina</taxon>
        <taxon>Agaricomycetes</taxon>
        <taxon>Agaricomycetidae</taxon>
        <taxon>Agaricales</taxon>
        <taxon>Agaricineae</taxon>
        <taxon>Psathyrellaceae</taxon>
        <taxon>Ephemerocybe</taxon>
    </lineage>
</organism>